<dbReference type="PANTHER" id="PTHR23079">
    <property type="entry name" value="RNA-DEPENDENT RNA POLYMERASE"/>
    <property type="match status" value="1"/>
</dbReference>
<evidence type="ECO:0000256" key="2">
    <source>
        <dbReference type="SAM" id="MobiDB-lite"/>
    </source>
</evidence>
<dbReference type="PANTHER" id="PTHR23079:SF14">
    <property type="entry name" value="RNA-DEPENDENT RNA POLYMERASE"/>
    <property type="match status" value="1"/>
</dbReference>
<feature type="domain" description="RDRP core" evidence="3">
    <location>
        <begin position="326"/>
        <end position="988"/>
    </location>
</feature>
<dbReference type="InterPro" id="IPR007855">
    <property type="entry name" value="RDRP"/>
</dbReference>
<accession>A0ABP9XTU4</accession>
<keyword evidence="1" id="KW-0696">RNA-directed RNA polymerase</keyword>
<dbReference type="EMBL" id="BAABUJ010000008">
    <property type="protein sequence ID" value="GAA5797527.1"/>
    <property type="molecule type" value="Genomic_DNA"/>
</dbReference>
<gene>
    <name evidence="4" type="ORF">HPULCUR_002915</name>
</gene>
<sequence length="1239" mass="141092">MSNKVDVNVLRCAKQVYTNLQSKERVKLLSNSDSPLEVQKMERLLQLTDKTTLDKFVKRFLNWNHESRKKNLTDFIQQLDKEVETCLCEQLGDDNEFDNEFDNDSDFGGDLDESLLLELTEPTKKRLLSPSPRREQEGERGISKKLKISTSKAVPVLTHNCFVSGSFQSNSINVICSPSANVKMFMDVPWITLYEISRFILCCKIPWNEVPFDAFRKFLNIAQTNPRSLYDTMIKWNQETRLGLRLNGLAYTSMDRCPENVYTYIQRQQKENIKTNTVTAQQVMTMSPVSPSPTPSPEVTKRESKLKNRTIHYSGILQFKTSELPPHIILRAPKIDASNRLFRKFGHERFLELKLSKSSKPSFIRSHNEFFLKPFLLMHRTYSFLFVKDDTVILFATEGVGLEPITVQQVINWHMPILENWSMSISKYASRMSLGYSSSIPTLEFKPHEIRYIDDIYAQGASTDETLCMTDGCGIISASAMKIVMGCQATDELPCAIQGRIAGAKGIWIIAPDLDFTTGNYIEIRKSQDKFITGLPQDDASLDPLHYTFDLVKNSVCIYPSNLNTQFIQTLSSNGVPTEVFIEILKEYIHRLAEIVTENQNVKVLRDWVAKCGNVMSGRWEGEDCAEKGLWNDIVSGEDEVDSGFFSMTPNNEDGGDERFGQNLIDGRISTDFPVMRADSENRHSTYNKINRHSGFPAGLHESIIRLLDAGFDLSNAYVATRVTLVFRKVMRSITTKYKIEVPQSCTVTCVPDPTHTLEPGEIFLQLSSRRKDETTGIRAGQILGDVIVTRNPCGLKSDIQKVKAVDCTALRMYTDVIIFSVKGDVSLASQLSGGDYDGDIIFCCWDERIVKPFSSYPVQKESERVQKAFEKDSTTVGQEIGASNDAEKAIQKSFVSVSLPDSTLGQYENWRTVLAEQKSLEDPSVVYLAHMCAKLVDAPKQGLRLRAVSKRNDLNEFAKLAYPAWFMDKKNKQREGSIRSYKETNSVYTLHDAPCVTTMDFLFDTLLKETASFTRYSRSLFCDEDVPYKDTDLTTPWTTAYEYATKHKKVDLLHDLDLIAQTIRENRETYSKQCGEFQSQRAHYMDNIQNPARYSENKFVDELQSRFNNYLELEEFFAKDYNESPTADKFKSEIIIFDLLNGGKQTQRLKASYAYLISISSDKYSKYCYIVGYDVLRRIKADACASLIKGNGLAETVSVSTYKAMNLDRKYLKRMKENSYVDSGVEKVRLLPALNPNQ</sequence>
<comment type="similarity">
    <text evidence="1">Belongs to the RdRP family.</text>
</comment>
<keyword evidence="1" id="KW-0548">Nucleotidyltransferase</keyword>
<reference evidence="4 5" key="1">
    <citation type="submission" date="2024-04" db="EMBL/GenBank/DDBJ databases">
        <title>genome sequences of Mucor flavus KT1a and Helicostylum pulchrum KT1b strains isolation_sourced from the surface of a dry-aged beef.</title>
        <authorList>
            <person name="Toyotome T."/>
            <person name="Hosono M."/>
            <person name="Torimaru M."/>
            <person name="Fukuda K."/>
            <person name="Mikami N."/>
        </authorList>
    </citation>
    <scope>NUCLEOTIDE SEQUENCE [LARGE SCALE GENOMIC DNA]</scope>
    <source>
        <strain evidence="4 5">KT1b</strain>
    </source>
</reference>
<keyword evidence="5" id="KW-1185">Reference proteome</keyword>
<dbReference type="Proteomes" id="UP001476247">
    <property type="component" value="Unassembled WGS sequence"/>
</dbReference>
<dbReference type="EC" id="2.7.7.48" evidence="1"/>
<organism evidence="4 5">
    <name type="scientific">Helicostylum pulchrum</name>
    <dbReference type="NCBI Taxonomy" id="562976"/>
    <lineage>
        <taxon>Eukaryota</taxon>
        <taxon>Fungi</taxon>
        <taxon>Fungi incertae sedis</taxon>
        <taxon>Mucoromycota</taxon>
        <taxon>Mucoromycotina</taxon>
        <taxon>Mucoromycetes</taxon>
        <taxon>Mucorales</taxon>
        <taxon>Mucorineae</taxon>
        <taxon>Mucoraceae</taxon>
        <taxon>Helicostylum</taxon>
    </lineage>
</organism>
<name>A0ABP9XTU4_9FUNG</name>
<keyword evidence="1" id="KW-0694">RNA-binding</keyword>
<keyword evidence="1" id="KW-0808">Transferase</keyword>
<evidence type="ECO:0000313" key="5">
    <source>
        <dbReference type="Proteomes" id="UP001476247"/>
    </source>
</evidence>
<proteinExistence type="inferred from homology"/>
<dbReference type="Pfam" id="PF05183">
    <property type="entry name" value="RdRP"/>
    <property type="match status" value="1"/>
</dbReference>
<dbReference type="InterPro" id="IPR057596">
    <property type="entry name" value="RDRP_core"/>
</dbReference>
<evidence type="ECO:0000259" key="3">
    <source>
        <dbReference type="Pfam" id="PF05183"/>
    </source>
</evidence>
<feature type="region of interest" description="Disordered" evidence="2">
    <location>
        <begin position="285"/>
        <end position="304"/>
    </location>
</feature>
<protein>
    <recommendedName>
        <fullName evidence="1">RNA-dependent RNA polymerase</fullName>
        <ecNumber evidence="1">2.7.7.48</ecNumber>
    </recommendedName>
</protein>
<evidence type="ECO:0000256" key="1">
    <source>
        <dbReference type="RuleBase" id="RU363098"/>
    </source>
</evidence>
<comment type="catalytic activity">
    <reaction evidence="1">
        <text>RNA(n) + a ribonucleoside 5'-triphosphate = RNA(n+1) + diphosphate</text>
        <dbReference type="Rhea" id="RHEA:21248"/>
        <dbReference type="Rhea" id="RHEA-COMP:14527"/>
        <dbReference type="Rhea" id="RHEA-COMP:17342"/>
        <dbReference type="ChEBI" id="CHEBI:33019"/>
        <dbReference type="ChEBI" id="CHEBI:61557"/>
        <dbReference type="ChEBI" id="CHEBI:140395"/>
        <dbReference type="EC" id="2.7.7.48"/>
    </reaction>
</comment>
<comment type="caution">
    <text evidence="4">The sequence shown here is derived from an EMBL/GenBank/DDBJ whole genome shotgun (WGS) entry which is preliminary data.</text>
</comment>
<evidence type="ECO:0000313" key="4">
    <source>
        <dbReference type="EMBL" id="GAA5797527.1"/>
    </source>
</evidence>